<dbReference type="UniPathway" id="UPA00074">
    <property type="reaction ID" value="UER00132"/>
</dbReference>
<dbReference type="GO" id="GO:0070626">
    <property type="term" value="F:(S)-2-(5-amino-1-(5-phospho-D-ribosyl)imidazole-4-carboxamido) succinate lyase (fumarate-forming) activity"/>
    <property type="evidence" value="ECO:0007669"/>
    <property type="project" value="TreeGrafter"/>
</dbReference>
<protein>
    <submittedName>
        <fullName evidence="3">Adenylosuccinate lyase</fullName>
    </submittedName>
</protein>
<reference evidence="3 4" key="1">
    <citation type="journal article" date="2015" name="Genome Announc.">
        <title>Complete Genome Sequence of Pelosinus fermentans JBW45, a Member of a Remarkably Competitive Group of Negativicutes in the Firmicutes Phylum.</title>
        <authorList>
            <person name="De Leon K.B."/>
            <person name="Utturkar S.M."/>
            <person name="Camilleri L.B."/>
            <person name="Elias D.A."/>
            <person name="Arkin A.P."/>
            <person name="Fields M.W."/>
            <person name="Brown S.D."/>
            <person name="Wall J.D."/>
        </authorList>
    </citation>
    <scope>NUCLEOTIDE SEQUENCE [LARGE SCALE GENOMIC DNA]</scope>
    <source>
        <strain evidence="3 4">JBW45</strain>
    </source>
</reference>
<dbReference type="InterPro" id="IPR004769">
    <property type="entry name" value="Pur_lyase"/>
</dbReference>
<dbReference type="KEGG" id="pft:JBW_00182"/>
<dbReference type="PRINTS" id="PR00149">
    <property type="entry name" value="FUMRATELYASE"/>
</dbReference>
<dbReference type="SUPFAM" id="SSF48557">
    <property type="entry name" value="L-aspartase-like"/>
    <property type="match status" value="1"/>
</dbReference>
<evidence type="ECO:0000259" key="2">
    <source>
        <dbReference type="SMART" id="SM00998"/>
    </source>
</evidence>
<dbReference type="InterPro" id="IPR000362">
    <property type="entry name" value="Fumarate_lyase_fam"/>
</dbReference>
<dbReference type="InterPro" id="IPR022761">
    <property type="entry name" value="Fumarate_lyase_N"/>
</dbReference>
<reference evidence="4" key="2">
    <citation type="submission" date="2015-02" db="EMBL/GenBank/DDBJ databases">
        <title>Complete Genome Sequence of Pelosinus fermentans JBW45.</title>
        <authorList>
            <person name="De Leon K.B."/>
            <person name="Utturkar S.M."/>
            <person name="Camilleri L.B."/>
            <person name="Arkin A.P."/>
            <person name="Fields M.W."/>
            <person name="Brown S.D."/>
            <person name="Wall J.D."/>
        </authorList>
    </citation>
    <scope>NUCLEOTIDE SEQUENCE [LARGE SCALE GENOMIC DNA]</scope>
    <source>
        <strain evidence="4">JBW45</strain>
    </source>
</reference>
<dbReference type="PANTHER" id="PTHR43172:SF1">
    <property type="entry name" value="ADENYLOSUCCINATE LYASE"/>
    <property type="match status" value="1"/>
</dbReference>
<dbReference type="GO" id="GO:0044208">
    <property type="term" value="P:'de novo' AMP biosynthetic process"/>
    <property type="evidence" value="ECO:0007669"/>
    <property type="project" value="UniProtKB-UniPathway"/>
</dbReference>
<dbReference type="PROSITE" id="PS00163">
    <property type="entry name" value="FUMARATE_LYASES"/>
    <property type="match status" value="1"/>
</dbReference>
<dbReference type="GO" id="GO:0004018">
    <property type="term" value="F:N6-(1,2-dicarboxyethyl)AMP AMP-lyase (fumarate-forming) activity"/>
    <property type="evidence" value="ECO:0007669"/>
    <property type="project" value="InterPro"/>
</dbReference>
<dbReference type="Pfam" id="PF00206">
    <property type="entry name" value="Lyase_1"/>
    <property type="match status" value="1"/>
</dbReference>
<dbReference type="InterPro" id="IPR008948">
    <property type="entry name" value="L-Aspartase-like"/>
</dbReference>
<sequence length="457" mass="51230">MACHMIDSILFSDNYLTAKMREIWDDKAIIQNWLDAEAALAESQAELGIIPAEVAQEIVKKARVENLDLAVVRQDINKIGHSLVPILRELQRKCEGKTGEYIHLGATTQDIIDVGFIIAAKRAFDVIYDDLYEIEEILIDLAEKHKKTIMTGRSHTQHALPITFGYKVAIWASEIHRNLERMKECKKRDFVGQLGGAVGTMAGFGEHAFKLQQKVMSKLGLMVPDITWHVSRDRVVSLVNMLALVTGSLGKIGNEILNLQKTELSELAEPWSDGLVGSSTMPHKRNPNGAEGMVSMSKLVKGNLLVMHESMIQEHERDGASWKVEWVVMPEAFIFAGSAMAKAKKVLSGLVVNKEKMEQNLDILKGLLLSEAAMLQLGEKLGKQTAHEVVYEISMKAFQDQASFKQYLLDDPRVNKYFMAEELDQILDPHAYTGFSCKFVENVVENIKKDRAVNLQL</sequence>
<dbReference type="Proteomes" id="UP000005361">
    <property type="component" value="Chromosome"/>
</dbReference>
<dbReference type="Gene3D" id="1.20.200.10">
    <property type="entry name" value="Fumarase/aspartase (Central domain)"/>
    <property type="match status" value="1"/>
</dbReference>
<evidence type="ECO:0000313" key="4">
    <source>
        <dbReference type="Proteomes" id="UP000005361"/>
    </source>
</evidence>
<dbReference type="OrthoDB" id="9768878at2"/>
<dbReference type="InterPro" id="IPR019468">
    <property type="entry name" value="AdenyloSucc_lyase_C"/>
</dbReference>
<dbReference type="SMART" id="SM00998">
    <property type="entry name" value="ADSL_C"/>
    <property type="match status" value="1"/>
</dbReference>
<dbReference type="UniPathway" id="UPA00075">
    <property type="reaction ID" value="UER00336"/>
</dbReference>
<dbReference type="FunFam" id="1.20.200.10:FF:000014">
    <property type="entry name" value="3-carboxy-cis,cis-muconate cycloisomerase"/>
    <property type="match status" value="1"/>
</dbReference>
<feature type="domain" description="Adenylosuccinate lyase C-terminal" evidence="2">
    <location>
        <begin position="365"/>
        <end position="444"/>
    </location>
</feature>
<dbReference type="Gene3D" id="1.10.40.30">
    <property type="entry name" value="Fumarase/aspartase (C-terminal domain)"/>
    <property type="match status" value="1"/>
</dbReference>
<name>I9NJQ7_9FIRM</name>
<dbReference type="Pfam" id="PF10397">
    <property type="entry name" value="ADSL_C"/>
    <property type="match status" value="1"/>
</dbReference>
<dbReference type="GO" id="GO:0006189">
    <property type="term" value="P:'de novo' IMP biosynthetic process"/>
    <property type="evidence" value="ECO:0007669"/>
    <property type="project" value="UniProtKB-UniPathway"/>
</dbReference>
<dbReference type="EMBL" id="CP010978">
    <property type="protein sequence ID" value="AJQ25534.1"/>
    <property type="molecule type" value="Genomic_DNA"/>
</dbReference>
<dbReference type="GO" id="GO:0005829">
    <property type="term" value="C:cytosol"/>
    <property type="evidence" value="ECO:0007669"/>
    <property type="project" value="TreeGrafter"/>
</dbReference>
<evidence type="ECO:0000313" key="3">
    <source>
        <dbReference type="EMBL" id="AJQ25534.1"/>
    </source>
</evidence>
<dbReference type="HOGENOM" id="CLU_030949_0_1_9"/>
<organism evidence="3 4">
    <name type="scientific">Pelosinus fermentans JBW45</name>
    <dbReference type="NCBI Taxonomy" id="1192197"/>
    <lineage>
        <taxon>Bacteria</taxon>
        <taxon>Bacillati</taxon>
        <taxon>Bacillota</taxon>
        <taxon>Negativicutes</taxon>
        <taxon>Selenomonadales</taxon>
        <taxon>Sporomusaceae</taxon>
        <taxon>Pelosinus</taxon>
    </lineage>
</organism>
<dbReference type="CDD" id="cd01597">
    <property type="entry name" value="pCLME"/>
    <property type="match status" value="1"/>
</dbReference>
<proteinExistence type="predicted"/>
<dbReference type="RefSeq" id="WP_007961122.1">
    <property type="nucleotide sequence ID" value="NZ_CP010978.1"/>
</dbReference>
<dbReference type="STRING" id="1192197.JBW_00182"/>
<evidence type="ECO:0000256" key="1">
    <source>
        <dbReference type="ARBA" id="ARBA00023239"/>
    </source>
</evidence>
<accession>I9NJQ7</accession>
<dbReference type="PANTHER" id="PTHR43172">
    <property type="entry name" value="ADENYLOSUCCINATE LYASE"/>
    <property type="match status" value="1"/>
</dbReference>
<dbReference type="AlphaFoldDB" id="I9NJQ7"/>
<dbReference type="InterPro" id="IPR020557">
    <property type="entry name" value="Fumarate_lyase_CS"/>
</dbReference>
<dbReference type="PRINTS" id="PR00145">
    <property type="entry name" value="ARGSUCLYASE"/>
</dbReference>
<keyword evidence="1 3" id="KW-0456">Lyase</keyword>
<dbReference type="NCBIfam" id="TIGR00928">
    <property type="entry name" value="purB"/>
    <property type="match status" value="1"/>
</dbReference>
<gene>
    <name evidence="3" type="ORF">JBW_00182</name>
</gene>